<feature type="chain" id="PRO_5022057492" description="Peptidase M10 metallopeptidase domain-containing protein" evidence="1">
    <location>
        <begin position="21"/>
        <end position="407"/>
    </location>
</feature>
<dbReference type="InterPro" id="IPR024079">
    <property type="entry name" value="MetalloPept_cat_dom_sf"/>
</dbReference>
<keyword evidence="3" id="KW-1185">Reference proteome</keyword>
<accession>A0A511NDI6</accession>
<dbReference type="OrthoDB" id="1451456at2"/>
<evidence type="ECO:0000256" key="1">
    <source>
        <dbReference type="SAM" id="SignalP"/>
    </source>
</evidence>
<dbReference type="RefSeq" id="WP_019974664.1">
    <property type="nucleotide sequence ID" value="NZ_BJXC01000003.1"/>
</dbReference>
<organism evidence="2 3">
    <name type="scientific">Empedobacter brevis NBRC 14943 = ATCC 43319</name>
    <dbReference type="NCBI Taxonomy" id="1218108"/>
    <lineage>
        <taxon>Bacteria</taxon>
        <taxon>Pseudomonadati</taxon>
        <taxon>Bacteroidota</taxon>
        <taxon>Flavobacteriia</taxon>
        <taxon>Flavobacteriales</taxon>
        <taxon>Weeksellaceae</taxon>
        <taxon>Empedobacter</taxon>
    </lineage>
</organism>
<evidence type="ECO:0000313" key="3">
    <source>
        <dbReference type="Proteomes" id="UP000321245"/>
    </source>
</evidence>
<dbReference type="STRING" id="1218108.GCA_000382425_01154"/>
<dbReference type="Proteomes" id="UP000321245">
    <property type="component" value="Unassembled WGS sequence"/>
</dbReference>
<dbReference type="EMBL" id="BJXC01000003">
    <property type="protein sequence ID" value="GEM50883.1"/>
    <property type="molecule type" value="Genomic_DNA"/>
</dbReference>
<proteinExistence type="predicted"/>
<sequence length="407" mass="47245">MRALISFVIFLSFYSCSVQKNGLTYPNQTTFISSVVSSTNRATIDDFVITDDLHLITLQINVIILKRDDGTGNYNLENPEEKKALENFMNANNYTWSTFTQPIDLTGCYTGKDFYSDSKIRFKFNYIEIKDSYAWNYRNSGADLEKKKYSGMTPHENWYLAYLDQKIAENPSIPKGINIYLTMDADNYDRLYNSKGENFDLNEVAAGQLPTSTNLFRSSSTHLPNKYLKYLAHRYFHPKKFNTTVEETMKWDINDGRIFAHELGHVLGLNHSNQYHTTNACKYTIMSQKWNDPKNYLQPTEILKVHKNLRETNLIQFATEDSFLGNTFLINQNTKWEKTQRFYSNLKIENNIILTITEPTIISPQAKIIFGNNSKIIFEKNGKFIYPNGKDFTNYVDKMSSSIVKMD</sequence>
<dbReference type="PROSITE" id="PS51257">
    <property type="entry name" value="PROKAR_LIPOPROTEIN"/>
    <property type="match status" value="1"/>
</dbReference>
<dbReference type="GO" id="GO:0008237">
    <property type="term" value="F:metallopeptidase activity"/>
    <property type="evidence" value="ECO:0007669"/>
    <property type="project" value="InterPro"/>
</dbReference>
<dbReference type="Gene3D" id="3.40.390.10">
    <property type="entry name" value="Collagenase (Catalytic Domain)"/>
    <property type="match status" value="1"/>
</dbReference>
<dbReference type="GeneID" id="84649370"/>
<dbReference type="AlphaFoldDB" id="A0A511NDI6"/>
<protein>
    <recommendedName>
        <fullName evidence="4">Peptidase M10 metallopeptidase domain-containing protein</fullName>
    </recommendedName>
</protein>
<feature type="signal peptide" evidence="1">
    <location>
        <begin position="1"/>
        <end position="20"/>
    </location>
</feature>
<dbReference type="SUPFAM" id="SSF55486">
    <property type="entry name" value="Metalloproteases ('zincins'), catalytic domain"/>
    <property type="match status" value="1"/>
</dbReference>
<comment type="caution">
    <text evidence="2">The sequence shown here is derived from an EMBL/GenBank/DDBJ whole genome shotgun (WGS) entry which is preliminary data.</text>
</comment>
<gene>
    <name evidence="2" type="ORF">EB1_06730</name>
</gene>
<name>A0A511NDI6_9FLAO</name>
<evidence type="ECO:0008006" key="4">
    <source>
        <dbReference type="Google" id="ProtNLM"/>
    </source>
</evidence>
<keyword evidence="1" id="KW-0732">Signal</keyword>
<reference evidence="2 3" key="1">
    <citation type="submission" date="2019-07" db="EMBL/GenBank/DDBJ databases">
        <title>Whole genome shotgun sequence of Empedobacter brevis NBRC 14943.</title>
        <authorList>
            <person name="Hosoyama A."/>
            <person name="Uohara A."/>
            <person name="Ohji S."/>
            <person name="Ichikawa N."/>
        </authorList>
    </citation>
    <scope>NUCLEOTIDE SEQUENCE [LARGE SCALE GENOMIC DNA]</scope>
    <source>
        <strain evidence="2 3">NBRC 14943</strain>
    </source>
</reference>
<evidence type="ECO:0000313" key="2">
    <source>
        <dbReference type="EMBL" id="GEM50883.1"/>
    </source>
</evidence>